<dbReference type="PROSITE" id="PS51273">
    <property type="entry name" value="GATASE_TYPE_1"/>
    <property type="match status" value="1"/>
</dbReference>
<dbReference type="EMBL" id="WBVP01000005">
    <property type="protein sequence ID" value="KAB2825257.1"/>
    <property type="molecule type" value="Genomic_DNA"/>
</dbReference>
<comment type="subcellular location">
    <subcellularLocation>
        <location evidence="1 14">Cytoplasm</location>
    </subcellularLocation>
</comment>
<dbReference type="InterPro" id="IPR029062">
    <property type="entry name" value="Class_I_gatase-like"/>
</dbReference>
<evidence type="ECO:0000313" key="20">
    <source>
        <dbReference type="Proteomes" id="UP000434870"/>
    </source>
</evidence>
<evidence type="ECO:0000256" key="4">
    <source>
        <dbReference type="ARBA" id="ARBA00022490"/>
    </source>
</evidence>
<keyword evidence="5 14" id="KW-0436">Ligase</keyword>
<dbReference type="RefSeq" id="WP_151654637.1">
    <property type="nucleotide sequence ID" value="NZ_WBVP01000005.1"/>
</dbReference>
<keyword evidence="8 14" id="KW-0658">Purine biosynthesis</keyword>
<dbReference type="GO" id="GO:0005737">
    <property type="term" value="C:cytoplasm"/>
    <property type="evidence" value="ECO:0007669"/>
    <property type="project" value="UniProtKB-SubCell"/>
</dbReference>
<dbReference type="FunFam" id="3.90.650.10:FF:000005">
    <property type="entry name" value="Phosphoribosylformylglycinamidine synthase"/>
    <property type="match status" value="1"/>
</dbReference>
<dbReference type="NCBIfam" id="NF003672">
    <property type="entry name" value="PRK05297.1"/>
    <property type="match status" value="1"/>
</dbReference>
<name>A0A6N6RUA0_9GAMM</name>
<gene>
    <name evidence="14 19" type="primary">purL</name>
    <name evidence="19" type="synonym">purI</name>
    <name evidence="19" type="ORF">F8B77_06300</name>
</gene>
<feature type="binding site" evidence="14">
    <location>
        <position position="887"/>
    </location>
    <ligand>
        <name>Mg(2+)</name>
        <dbReference type="ChEBI" id="CHEBI:18420"/>
    </ligand>
</feature>
<dbReference type="FunFam" id="3.30.1330.10:FF:000002">
    <property type="entry name" value="Phosphoribosylformylglycinamidine synthase"/>
    <property type="match status" value="1"/>
</dbReference>
<accession>A0A6N6RUA0</accession>
<evidence type="ECO:0000256" key="11">
    <source>
        <dbReference type="ARBA" id="ARBA00022962"/>
    </source>
</evidence>
<keyword evidence="4 14" id="KW-0963">Cytoplasm</keyword>
<evidence type="ECO:0000256" key="9">
    <source>
        <dbReference type="ARBA" id="ARBA00022840"/>
    </source>
</evidence>
<dbReference type="InterPro" id="IPR010918">
    <property type="entry name" value="PurM-like_C_dom"/>
</dbReference>
<keyword evidence="11 14" id="KW-0315">Glutamine amidotransferase</keyword>
<dbReference type="SUPFAM" id="SSF109736">
    <property type="entry name" value="FGAM synthase PurL, linker domain"/>
    <property type="match status" value="1"/>
</dbReference>
<dbReference type="CDD" id="cd01740">
    <property type="entry name" value="GATase1_FGAR_AT"/>
    <property type="match status" value="1"/>
</dbReference>
<evidence type="ECO:0000256" key="12">
    <source>
        <dbReference type="ARBA" id="ARBA00052585"/>
    </source>
</evidence>
<dbReference type="Gene3D" id="3.90.650.10">
    <property type="entry name" value="PurM-like C-terminal domain"/>
    <property type="match status" value="2"/>
</dbReference>
<feature type="active site" description="Nucleophile" evidence="14">
    <location>
        <position position="1143"/>
    </location>
</feature>
<feature type="binding site" evidence="14">
    <location>
        <position position="679"/>
    </location>
    <ligand>
        <name>ATP</name>
        <dbReference type="ChEBI" id="CHEBI:30616"/>
    </ligand>
</feature>
<feature type="active site" evidence="14">
    <location>
        <position position="1270"/>
    </location>
</feature>
<comment type="subunit">
    <text evidence="14">Monomer.</text>
</comment>
<feature type="binding site" evidence="14">
    <location>
        <position position="723"/>
    </location>
    <ligand>
        <name>Mg(2+)</name>
        <dbReference type="ChEBI" id="CHEBI:18420"/>
    </ligand>
</feature>
<feature type="domain" description="PurM-like C-terminal" evidence="15">
    <location>
        <begin position="834"/>
        <end position="968"/>
    </location>
</feature>
<keyword evidence="10 14" id="KW-0460">Magnesium</keyword>
<keyword evidence="7 14" id="KW-0547">Nucleotide-binding</keyword>
<dbReference type="Pfam" id="PF02769">
    <property type="entry name" value="AIRS_C"/>
    <property type="match status" value="2"/>
</dbReference>
<comment type="caution">
    <text evidence="19">The sequence shown here is derived from an EMBL/GenBank/DDBJ whole genome shotgun (WGS) entry which is preliminary data.</text>
</comment>
<dbReference type="Gene3D" id="3.40.50.880">
    <property type="match status" value="1"/>
</dbReference>
<dbReference type="InterPro" id="IPR036604">
    <property type="entry name" value="PurS-like_sf"/>
</dbReference>
<evidence type="ECO:0000259" key="18">
    <source>
        <dbReference type="Pfam" id="PF22689"/>
    </source>
</evidence>
<evidence type="ECO:0000256" key="14">
    <source>
        <dbReference type="HAMAP-Rule" id="MF_00419"/>
    </source>
</evidence>
<dbReference type="Proteomes" id="UP000434870">
    <property type="component" value="Unassembled WGS sequence"/>
</dbReference>
<dbReference type="CDD" id="cd02203">
    <property type="entry name" value="PurL_repeat1"/>
    <property type="match status" value="1"/>
</dbReference>
<dbReference type="SUPFAM" id="SSF56042">
    <property type="entry name" value="PurM C-terminal domain-like"/>
    <property type="match status" value="2"/>
</dbReference>
<dbReference type="GO" id="GO:0004642">
    <property type="term" value="F:phosphoribosylformylglycinamidine synthase activity"/>
    <property type="evidence" value="ECO:0007669"/>
    <property type="project" value="UniProtKB-UniRule"/>
</dbReference>
<comment type="function">
    <text evidence="13 14">Phosphoribosylformylglycinamidine synthase involved in the purines biosynthetic pathway. Catalyzes the ATP-dependent conversion of formylglycinamide ribonucleotide (FGAR) and glutamine to yield formylglycinamidine ribonucleotide (FGAM) and glutamate.</text>
</comment>
<dbReference type="SMART" id="SM01211">
    <property type="entry name" value="GATase_5"/>
    <property type="match status" value="1"/>
</dbReference>
<dbReference type="Pfam" id="PF18072">
    <property type="entry name" value="FGAR-AT_linker"/>
    <property type="match status" value="1"/>
</dbReference>
<dbReference type="Pfam" id="PF13507">
    <property type="entry name" value="GATase_5"/>
    <property type="match status" value="1"/>
</dbReference>
<evidence type="ECO:0000256" key="2">
    <source>
        <dbReference type="ARBA" id="ARBA00004920"/>
    </source>
</evidence>
<evidence type="ECO:0000256" key="10">
    <source>
        <dbReference type="ARBA" id="ARBA00022842"/>
    </source>
</evidence>
<dbReference type="InterPro" id="IPR040707">
    <property type="entry name" value="FGAR-AT_N"/>
</dbReference>
<comment type="pathway">
    <text evidence="2 14">Purine metabolism; IMP biosynthesis via de novo pathway; 5-amino-1-(5-phospho-D-ribosyl)imidazole from N(2)-formyl-N(1)-(5-phospho-D-ribosyl)glycinamide: step 1/2.</text>
</comment>
<dbReference type="HAMAP" id="MF_00419">
    <property type="entry name" value="PurL_1"/>
    <property type="match status" value="1"/>
</dbReference>
<feature type="domain" description="Phosphoribosylformylglycinamidine synthase linker" evidence="16">
    <location>
        <begin position="171"/>
        <end position="221"/>
    </location>
</feature>
<dbReference type="Gene3D" id="3.30.1330.10">
    <property type="entry name" value="PurM-like, N-terminal domain"/>
    <property type="match status" value="2"/>
</dbReference>
<evidence type="ECO:0000259" key="16">
    <source>
        <dbReference type="Pfam" id="PF18072"/>
    </source>
</evidence>
<evidence type="ECO:0000256" key="1">
    <source>
        <dbReference type="ARBA" id="ARBA00004496"/>
    </source>
</evidence>
<dbReference type="EC" id="6.3.5.3" evidence="14"/>
<comment type="catalytic activity">
    <reaction evidence="12 14">
        <text>N(2)-formyl-N(1)-(5-phospho-beta-D-ribosyl)glycinamide + L-glutamine + ATP + H2O = 2-formamido-N(1)-(5-O-phospho-beta-D-ribosyl)acetamidine + L-glutamate + ADP + phosphate + H(+)</text>
        <dbReference type="Rhea" id="RHEA:17129"/>
        <dbReference type="ChEBI" id="CHEBI:15377"/>
        <dbReference type="ChEBI" id="CHEBI:15378"/>
        <dbReference type="ChEBI" id="CHEBI:29985"/>
        <dbReference type="ChEBI" id="CHEBI:30616"/>
        <dbReference type="ChEBI" id="CHEBI:43474"/>
        <dbReference type="ChEBI" id="CHEBI:58359"/>
        <dbReference type="ChEBI" id="CHEBI:147286"/>
        <dbReference type="ChEBI" id="CHEBI:147287"/>
        <dbReference type="ChEBI" id="CHEBI:456216"/>
        <dbReference type="EC" id="6.3.5.3"/>
    </reaction>
</comment>
<proteinExistence type="inferred from homology"/>
<evidence type="ECO:0000256" key="5">
    <source>
        <dbReference type="ARBA" id="ARBA00022598"/>
    </source>
</evidence>
<comment type="caution">
    <text evidence="14">Lacks conserved residue(s) required for the propagation of feature annotation.</text>
</comment>
<dbReference type="GO" id="GO:0046872">
    <property type="term" value="F:metal ion binding"/>
    <property type="evidence" value="ECO:0007669"/>
    <property type="project" value="UniProtKB-KW"/>
</dbReference>
<reference evidence="19 20" key="1">
    <citation type="submission" date="2019-09" db="EMBL/GenBank/DDBJ databases">
        <title>Genome of Aliivibrio finisterrensis LMG 23869 (type strain).</title>
        <authorList>
            <person name="Bowman J.P."/>
        </authorList>
    </citation>
    <scope>NUCLEOTIDE SEQUENCE [LARGE SCALE GENOMIC DNA]</scope>
    <source>
        <strain evidence="19 20">LMG 23869</strain>
    </source>
</reference>
<dbReference type="SUPFAM" id="SSF52317">
    <property type="entry name" value="Class I glutamine amidotransferase-like"/>
    <property type="match status" value="1"/>
</dbReference>
<feature type="binding site" evidence="14">
    <location>
        <position position="719"/>
    </location>
    <ligand>
        <name>Mg(2+)</name>
        <dbReference type="ChEBI" id="CHEBI:18420"/>
    </ligand>
</feature>
<dbReference type="InterPro" id="IPR036676">
    <property type="entry name" value="PurM-like_C_sf"/>
</dbReference>
<evidence type="ECO:0000256" key="3">
    <source>
        <dbReference type="ARBA" id="ARBA00008608"/>
    </source>
</evidence>
<evidence type="ECO:0000313" key="19">
    <source>
        <dbReference type="EMBL" id="KAB2825257.1"/>
    </source>
</evidence>
<evidence type="ECO:0000256" key="8">
    <source>
        <dbReference type="ARBA" id="ARBA00022755"/>
    </source>
</evidence>
<evidence type="ECO:0000256" key="7">
    <source>
        <dbReference type="ARBA" id="ARBA00022741"/>
    </source>
</evidence>
<feature type="domain" description="Phosphoribosylformylglycinamidine synthase N-terminal" evidence="17">
    <location>
        <begin position="35"/>
        <end position="150"/>
    </location>
</feature>
<comment type="similarity">
    <text evidence="3 14">In the N-terminal section; belongs to the FGAMS family.</text>
</comment>
<evidence type="ECO:0000256" key="6">
    <source>
        <dbReference type="ARBA" id="ARBA00022723"/>
    </source>
</evidence>
<dbReference type="FunFam" id="1.10.8.750:FF:000002">
    <property type="entry name" value="Phosphoribosylformylglycinamidine synthase"/>
    <property type="match status" value="1"/>
</dbReference>
<dbReference type="PANTHER" id="PTHR10099:SF1">
    <property type="entry name" value="PHOSPHORIBOSYLFORMYLGLYCINAMIDINE SYNTHASE"/>
    <property type="match status" value="1"/>
</dbReference>
<evidence type="ECO:0000259" key="15">
    <source>
        <dbReference type="Pfam" id="PF02769"/>
    </source>
</evidence>
<dbReference type="SUPFAM" id="SSF82697">
    <property type="entry name" value="PurS-like"/>
    <property type="match status" value="1"/>
</dbReference>
<feature type="binding site" evidence="14">
    <location>
        <begin position="308"/>
        <end position="319"/>
    </location>
    <ligand>
        <name>ATP</name>
        <dbReference type="ChEBI" id="CHEBI:30616"/>
    </ligand>
</feature>
<dbReference type="NCBIfam" id="TIGR01735">
    <property type="entry name" value="FGAM_synt"/>
    <property type="match status" value="1"/>
</dbReference>
<keyword evidence="9 14" id="KW-0067">ATP-binding</keyword>
<dbReference type="FunFam" id="3.90.650.10:FF:000002">
    <property type="entry name" value="Phosphoribosylformylglycinamidine synthase"/>
    <property type="match status" value="1"/>
</dbReference>
<dbReference type="InterPro" id="IPR055181">
    <property type="entry name" value="FGAR-AT_PurM_N-like"/>
</dbReference>
<dbReference type="GO" id="GO:0005524">
    <property type="term" value="F:ATP binding"/>
    <property type="evidence" value="ECO:0007669"/>
    <property type="project" value="UniProtKB-UniRule"/>
</dbReference>
<dbReference type="InterPro" id="IPR010073">
    <property type="entry name" value="PurL_large"/>
</dbReference>
<dbReference type="Pfam" id="PF18076">
    <property type="entry name" value="FGAR-AT_N"/>
    <property type="match status" value="1"/>
</dbReference>
<evidence type="ECO:0000256" key="13">
    <source>
        <dbReference type="ARBA" id="ARBA00057317"/>
    </source>
</evidence>
<dbReference type="GO" id="GO:0006189">
    <property type="term" value="P:'de novo' IMP biosynthetic process"/>
    <property type="evidence" value="ECO:0007669"/>
    <property type="project" value="UniProtKB-UniRule"/>
</dbReference>
<dbReference type="UniPathway" id="UPA00074">
    <property type="reaction ID" value="UER00128"/>
</dbReference>
<feature type="domain" description="PurM-like C-terminal" evidence="15">
    <location>
        <begin position="433"/>
        <end position="590"/>
    </location>
</feature>
<evidence type="ECO:0000259" key="17">
    <source>
        <dbReference type="Pfam" id="PF18076"/>
    </source>
</evidence>
<dbReference type="InterPro" id="IPR036921">
    <property type="entry name" value="PurM-like_N_sf"/>
</dbReference>
<dbReference type="FunFam" id="3.30.1330.10:FF:000005">
    <property type="entry name" value="Phosphoribosylformylglycinamidine synthase"/>
    <property type="match status" value="1"/>
</dbReference>
<dbReference type="Gene3D" id="1.10.8.750">
    <property type="entry name" value="Phosphoribosylformylglycinamidine synthase, linker domain"/>
    <property type="match status" value="1"/>
</dbReference>
<dbReference type="Pfam" id="PF22689">
    <property type="entry name" value="FGAR-AT_PurM_N-like"/>
    <property type="match status" value="1"/>
</dbReference>
<feature type="active site" evidence="14">
    <location>
        <position position="1268"/>
    </location>
</feature>
<organism evidence="19 20">
    <name type="scientific">Aliivibrio finisterrensis</name>
    <dbReference type="NCBI Taxonomy" id="511998"/>
    <lineage>
        <taxon>Bacteria</taxon>
        <taxon>Pseudomonadati</taxon>
        <taxon>Pseudomonadota</taxon>
        <taxon>Gammaproteobacteria</taxon>
        <taxon>Vibrionales</taxon>
        <taxon>Vibrionaceae</taxon>
        <taxon>Aliivibrio</taxon>
    </lineage>
</organism>
<keyword evidence="6 14" id="KW-0479">Metal-binding</keyword>
<dbReference type="PANTHER" id="PTHR10099">
    <property type="entry name" value="PHOSPHORIBOSYLFORMYLGLYCINAMIDINE SYNTHASE"/>
    <property type="match status" value="1"/>
</dbReference>
<dbReference type="SUPFAM" id="SSF55326">
    <property type="entry name" value="PurM N-terminal domain-like"/>
    <property type="match status" value="2"/>
</dbReference>
<dbReference type="FunFam" id="3.40.50.880:FF:000008">
    <property type="entry name" value="Phosphoribosylformylglycinamidine synthase"/>
    <property type="match status" value="1"/>
</dbReference>
<sequence>MRILRGSPALSEFRVNKLLELCRELNLPVTGIYAEFAHFADLTADLDASEVEKLEKLLTYGPTIEEHEPEGLLLLTTPRPGTISPWSSKSTDIAHNCGLATIARLERGTAFYIETSETLSEIQLVELKAILHDRMMEVVFTDFESASALFAVAEPAPYAEVDLLAGGRKALEDANVTLGLALAEDEIDYLLESFTEKLGRNPTDIELMMFAQANSEHCRHKIFNADWTIDGVKQEKSLFKMIKNTFEVTPDHVLSAYKDNAAVMTGSEVGRFFPDPETRQYSYHQEKTHILMKVETHNHPTAISPWPGASTGSGGEIRDEGATGIGGKPKAGLVAFSVSNLKIPNFVQPWETDFGKPSRIVTALDIMLEGPLGGAAFNNEFGRPNLLGYFRTYEEKVNSHAGEEVRGYHKPIMLAGGLGNIRDEHVQKKEIPVGASLIVLGGPAMNIGLGGGAASSMASGQSAEDLDFASVQRENPEMERRCQEVIDRCWQLGDANPIAFIHDVGAGGISNALPELVDDGERGGIFNLRDVPNDEPGMSPLEIWCNESQERYVMAVADKDMATFDAICKRERAPYAVVGKATEERELKLEDSHFDNTPIDMPMDILLGKTPKMHRDATTLKVNNPAIDRSGIEMNEAVDRVLRLPTVAEKTFLITIGDRSVTGLVARDQMVGPWQVPVANCAVTAASYDSYHGEAMSLGERTPVALLDFGASARLAVGEAITNIAATNIGDIKHIKLSANWMSPAGHPGEDAGLYEAVKAVGEELCPALGLTIPVGKDSMSMKTKWEENGEHKEVTSPLSLVITAFARVEDIRKTITPQLRTDKGASSLVLIDLGNGKNRLGATALAQVYKQLGDKPADVDNAAQLKGFYEGVQALVANDQVVAYHDKGDGGLFVTLAEMAFAGHCGVNANIEALGEDTLAALFNEELGAVIQVRNDDLDAVLSTLAANGLEACSHVIGSVEDSNELVIKSGESVVIERNRTELRTIWAETTHKMQGLRDNPVCADQEHEAKKDNSDPGLNVKLSFDVNEDIAAPFINAPMINKGAKPKMAILREQGVNSHVEMAAAFDRAGFEATDIHMSDILTGQAVLEEYNGLVACGGFSYGDVLGAGEGWAKSVLFNDSTRDQFENFFKREDTFSLGVCNGCQMLSNLRELIPGAEYWPRFVRNESERFEARFSLVEVQKSDSVFFNGMEGSRMPIAVSHGEGRVEVRDNDHLNAIENSGTVALRYVDNNGNQTQQYPNNPNGSPNAITGLTTTDGRVTIMMPHPERVFRTVANSWSPEGWGENGAWMRMFQNARKNVG</sequence>
<dbReference type="InterPro" id="IPR041609">
    <property type="entry name" value="PurL_linker"/>
</dbReference>
<protein>
    <recommendedName>
        <fullName evidence="14">Phosphoribosylformylglycinamidine synthase</fullName>
        <shortName evidence="14">FGAM synthase</shortName>
        <shortName evidence="14">FGAMS</shortName>
        <ecNumber evidence="14">6.3.5.3</ecNumber>
    </recommendedName>
    <alternativeName>
        <fullName evidence="14">Formylglycinamide ribonucleotide amidotransferase</fullName>
        <shortName evidence="14">FGAR amidotransferase</shortName>
        <shortName evidence="14">FGAR-AT</shortName>
    </alternativeName>
</protein>
<feature type="domain" description="FGAR-AT PurM N-terminal-like" evidence="18">
    <location>
        <begin position="649"/>
        <end position="808"/>
    </location>
</feature>